<keyword evidence="2" id="KW-0808">Transferase</keyword>
<dbReference type="PANTHER" id="PTHR43630">
    <property type="entry name" value="POLY-BETA-1,6-N-ACETYL-D-GLUCOSAMINE SYNTHASE"/>
    <property type="match status" value="1"/>
</dbReference>
<dbReference type="EMBL" id="WNZX01000007">
    <property type="protein sequence ID" value="MUG71017.1"/>
    <property type="molecule type" value="Genomic_DNA"/>
</dbReference>
<dbReference type="RefSeq" id="WP_127604790.1">
    <property type="nucleotide sequence ID" value="NZ_JARTHJ010000038.1"/>
</dbReference>
<organism evidence="2 3">
    <name type="scientific">Paenibacillus validus</name>
    <dbReference type="NCBI Taxonomy" id="44253"/>
    <lineage>
        <taxon>Bacteria</taxon>
        <taxon>Bacillati</taxon>
        <taxon>Bacillota</taxon>
        <taxon>Bacilli</taxon>
        <taxon>Bacillales</taxon>
        <taxon>Paenibacillaceae</taxon>
        <taxon>Paenibacillus</taxon>
    </lineage>
</organism>
<feature type="domain" description="Glycosyltransferase 2-like" evidence="1">
    <location>
        <begin position="17"/>
        <end position="122"/>
    </location>
</feature>
<dbReference type="SUPFAM" id="SSF53448">
    <property type="entry name" value="Nucleotide-diphospho-sugar transferases"/>
    <property type="match status" value="1"/>
</dbReference>
<dbReference type="PANTHER" id="PTHR43630:SF2">
    <property type="entry name" value="GLYCOSYLTRANSFERASE"/>
    <property type="match status" value="1"/>
</dbReference>
<dbReference type="Gene3D" id="3.90.550.10">
    <property type="entry name" value="Spore Coat Polysaccharide Biosynthesis Protein SpsA, Chain A"/>
    <property type="match status" value="1"/>
</dbReference>
<proteinExistence type="predicted"/>
<dbReference type="Pfam" id="PF00535">
    <property type="entry name" value="Glycos_transf_2"/>
    <property type="match status" value="1"/>
</dbReference>
<name>A0A7X3CS79_9BACL</name>
<evidence type="ECO:0000313" key="2">
    <source>
        <dbReference type="EMBL" id="MUG71017.1"/>
    </source>
</evidence>
<dbReference type="InterPro" id="IPR029044">
    <property type="entry name" value="Nucleotide-diphossugar_trans"/>
</dbReference>
<evidence type="ECO:0000313" key="3">
    <source>
        <dbReference type="Proteomes" id="UP000450917"/>
    </source>
</evidence>
<dbReference type="InterPro" id="IPR001173">
    <property type="entry name" value="Glyco_trans_2-like"/>
</dbReference>
<protein>
    <submittedName>
        <fullName evidence="2">Glycosyltransferase</fullName>
    </submittedName>
</protein>
<sequence length="253" mass="27321">MTNEFNPRDPVAKPKLSVVIPARNESTTIAYVIEEARSVHPESEVIVVVNGATDRTAEIAAQMGAKVIRYSAALGHDVGRSLGAKEARGDIILFLDGDIVISTDLLTPFVQAVENGADVALNKYQGRVNTKNVHNVVLSKRVLNALLSSSELGASSMTTIPHAISRKALRVIGCDNLAIPPKAQAIALTSGLHVAQACFVDVGKVNPKRRKSPDPLSQLIVGDHLEAIHWLFSQSDSRANRSDLGRQRERVRD</sequence>
<evidence type="ECO:0000259" key="1">
    <source>
        <dbReference type="Pfam" id="PF00535"/>
    </source>
</evidence>
<comment type="caution">
    <text evidence="2">The sequence shown here is derived from an EMBL/GenBank/DDBJ whole genome shotgun (WGS) entry which is preliminary data.</text>
</comment>
<accession>A0A7X3CS79</accession>
<reference evidence="2 3" key="1">
    <citation type="submission" date="2019-11" db="EMBL/GenBank/DDBJ databases">
        <title>Draft genome sequences of five Paenibacillus species of dairy origin.</title>
        <authorList>
            <person name="Olajide A.M."/>
            <person name="Chen S."/>
            <person name="Lapointe G."/>
        </authorList>
    </citation>
    <scope>NUCLEOTIDE SEQUENCE [LARGE SCALE GENOMIC DNA]</scope>
    <source>
        <strain evidence="2 3">2CS3</strain>
    </source>
</reference>
<gene>
    <name evidence="2" type="ORF">GNP93_10025</name>
</gene>
<keyword evidence="3" id="KW-1185">Reference proteome</keyword>
<dbReference type="GO" id="GO:0016740">
    <property type="term" value="F:transferase activity"/>
    <property type="evidence" value="ECO:0007669"/>
    <property type="project" value="UniProtKB-KW"/>
</dbReference>
<dbReference type="Proteomes" id="UP000450917">
    <property type="component" value="Unassembled WGS sequence"/>
</dbReference>
<dbReference type="AlphaFoldDB" id="A0A7X3CS79"/>